<keyword evidence="3" id="KW-1185">Reference proteome</keyword>
<comment type="caution">
    <text evidence="2">The sequence shown here is derived from an EMBL/GenBank/DDBJ whole genome shotgun (WGS) entry which is preliminary data.</text>
</comment>
<evidence type="ECO:0000313" key="2">
    <source>
        <dbReference type="EMBL" id="RUT09733.1"/>
    </source>
</evidence>
<dbReference type="InterPro" id="IPR013424">
    <property type="entry name" value="Ice-binding_C"/>
</dbReference>
<name>A0A433VUE8_9CYAN</name>
<dbReference type="NCBIfam" id="TIGR02595">
    <property type="entry name" value="PEP_CTERM"/>
    <property type="match status" value="1"/>
</dbReference>
<dbReference type="OrthoDB" id="507489at2"/>
<dbReference type="EMBL" id="RSCL01000001">
    <property type="protein sequence ID" value="RUT09733.1"/>
    <property type="molecule type" value="Genomic_DNA"/>
</dbReference>
<organism evidence="2 3">
    <name type="scientific">Dulcicalothrix desertica PCC 7102</name>
    <dbReference type="NCBI Taxonomy" id="232991"/>
    <lineage>
        <taxon>Bacteria</taxon>
        <taxon>Bacillati</taxon>
        <taxon>Cyanobacteriota</taxon>
        <taxon>Cyanophyceae</taxon>
        <taxon>Nostocales</taxon>
        <taxon>Calotrichaceae</taxon>
        <taxon>Dulcicalothrix</taxon>
    </lineage>
</organism>
<gene>
    <name evidence="2" type="ORF">DSM106972_002280</name>
</gene>
<feature type="domain" description="DUF4114" evidence="1">
    <location>
        <begin position="18"/>
        <end position="58"/>
    </location>
</feature>
<reference evidence="2" key="2">
    <citation type="journal article" date="2019" name="Genome Biol. Evol.">
        <title>Day and night: Metabolic profiles and evolutionary relationships of six axenic non-marine cyanobacteria.</title>
        <authorList>
            <person name="Will S.E."/>
            <person name="Henke P."/>
            <person name="Boedeker C."/>
            <person name="Huang S."/>
            <person name="Brinkmann H."/>
            <person name="Rohde M."/>
            <person name="Jarek M."/>
            <person name="Friedl T."/>
            <person name="Seufert S."/>
            <person name="Schumacher M."/>
            <person name="Overmann J."/>
            <person name="Neumann-Schaal M."/>
            <person name="Petersen J."/>
        </authorList>
    </citation>
    <scope>NUCLEOTIDE SEQUENCE [LARGE SCALE GENOMIC DNA]</scope>
    <source>
        <strain evidence="2">PCC 7102</strain>
    </source>
</reference>
<dbReference type="InterPro" id="IPR025193">
    <property type="entry name" value="DUF4114"/>
</dbReference>
<dbReference type="AlphaFoldDB" id="A0A433VUE8"/>
<reference evidence="2" key="1">
    <citation type="submission" date="2018-12" db="EMBL/GenBank/DDBJ databases">
        <authorList>
            <person name="Will S."/>
            <person name="Neumann-Schaal M."/>
            <person name="Henke P."/>
        </authorList>
    </citation>
    <scope>NUCLEOTIDE SEQUENCE</scope>
    <source>
        <strain evidence="2">PCC 7102</strain>
    </source>
</reference>
<dbReference type="Pfam" id="PF13448">
    <property type="entry name" value="DUF4114"/>
    <property type="match status" value="1"/>
</dbReference>
<evidence type="ECO:0000259" key="1">
    <source>
        <dbReference type="Pfam" id="PF13448"/>
    </source>
</evidence>
<evidence type="ECO:0000313" key="3">
    <source>
        <dbReference type="Proteomes" id="UP000271624"/>
    </source>
</evidence>
<sequence length="96" mass="10204">MDLTGGQAVLGGADPSQNIDKLQHLMAYQVGDYLLMGFEDIIGGGDLDFNDVVFVVDFGKGNLTNQAVPEPGTMAALLGVTGASMWMRRRKKQASA</sequence>
<accession>A0A433VUE8</accession>
<proteinExistence type="predicted"/>
<protein>
    <recommendedName>
        <fullName evidence="1">DUF4114 domain-containing protein</fullName>
    </recommendedName>
</protein>
<dbReference type="Proteomes" id="UP000271624">
    <property type="component" value="Unassembled WGS sequence"/>
</dbReference>